<dbReference type="InterPro" id="IPR050366">
    <property type="entry name" value="BP-dependent_transpt_permease"/>
</dbReference>
<keyword evidence="9 12" id="KW-0472">Membrane</keyword>
<keyword evidence="5 12" id="KW-0812">Transmembrane</keyword>
<dbReference type="PANTHER" id="PTHR43386">
    <property type="entry name" value="OLIGOPEPTIDE TRANSPORT SYSTEM PERMEASE PROTEIN APPC"/>
    <property type="match status" value="1"/>
</dbReference>
<keyword evidence="7" id="KW-0653">Protein transport</keyword>
<gene>
    <name evidence="15" type="ORF">AGRA3207_006477</name>
</gene>
<dbReference type="SUPFAM" id="SSF161098">
    <property type="entry name" value="MetI-like"/>
    <property type="match status" value="1"/>
</dbReference>
<evidence type="ECO:0000256" key="8">
    <source>
        <dbReference type="ARBA" id="ARBA00022989"/>
    </source>
</evidence>
<keyword evidence="6" id="KW-0571">Peptide transport</keyword>
<feature type="domain" description="Oligopeptide transport permease C-like N-terminal" evidence="14">
    <location>
        <begin position="1"/>
        <end position="37"/>
    </location>
</feature>
<keyword evidence="8 12" id="KW-1133">Transmembrane helix</keyword>
<reference evidence="15" key="1">
    <citation type="submission" date="2020-07" db="EMBL/GenBank/DDBJ databases">
        <authorList>
            <person name="Tarantini F.S."/>
            <person name="Hong K.W."/>
            <person name="Chan K.G."/>
        </authorList>
    </citation>
    <scope>NUCLEOTIDE SEQUENCE</scope>
    <source>
        <strain evidence="15">32-07</strain>
    </source>
</reference>
<sequence>MCGLILLVLLFALAFTGPLLSPWGWDETDFAAFRQGPSSQHWFGTTQSGRDVFALTLRGTQKSLLIGLGVALVSTGLAAVVGTVAGFAGGWPDRALMWGVDLLLVLPSFLVLAVLSSRVPGGWPVLVPLLAAFLWMVTARVVRAMTISLREREYVLAARFLGVGAPRTIVRHILPQLASLLVVDASLTVSVAVIAESGLSYLGFGVRPPDVSLGTLIADGRSTATTYPWPFGFAAALLVLIVLAVNLLGDGLRDLLDPGSEAGR</sequence>
<name>A0ABX8R9C3_9ACTN</name>
<evidence type="ECO:0000259" key="13">
    <source>
        <dbReference type="Pfam" id="PF00528"/>
    </source>
</evidence>
<dbReference type="RefSeq" id="WP_231336467.1">
    <property type="nucleotide sequence ID" value="NZ_CP059572.1"/>
</dbReference>
<evidence type="ECO:0000256" key="11">
    <source>
        <dbReference type="ARBA" id="ARBA00072251"/>
    </source>
</evidence>
<keyword evidence="3" id="KW-1003">Cell membrane</keyword>
<keyword evidence="2" id="KW-0813">Transport</keyword>
<evidence type="ECO:0000256" key="9">
    <source>
        <dbReference type="ARBA" id="ARBA00023136"/>
    </source>
</evidence>
<dbReference type="InterPro" id="IPR035906">
    <property type="entry name" value="MetI-like_sf"/>
</dbReference>
<evidence type="ECO:0000256" key="10">
    <source>
        <dbReference type="ARBA" id="ARBA00024202"/>
    </source>
</evidence>
<organism evidence="15 16">
    <name type="scientific">Actinomadura graeca</name>
    <dbReference type="NCBI Taxonomy" id="2750812"/>
    <lineage>
        <taxon>Bacteria</taxon>
        <taxon>Bacillati</taxon>
        <taxon>Actinomycetota</taxon>
        <taxon>Actinomycetes</taxon>
        <taxon>Streptosporangiales</taxon>
        <taxon>Thermomonosporaceae</taxon>
        <taxon>Actinomadura</taxon>
    </lineage>
</organism>
<dbReference type="PANTHER" id="PTHR43386:SF2">
    <property type="entry name" value="OLIGOPEPTIDE TRANSPORT SYSTEM PERMEASE PROTEIN OPPC"/>
    <property type="match status" value="1"/>
</dbReference>
<evidence type="ECO:0000313" key="15">
    <source>
        <dbReference type="EMBL" id="QXJ26904.1"/>
    </source>
</evidence>
<protein>
    <recommendedName>
        <fullName evidence="11">Oligopeptide transport system permease protein OppC</fullName>
    </recommendedName>
</protein>
<keyword evidence="4" id="KW-0997">Cell inner membrane</keyword>
<evidence type="ECO:0000259" key="14">
    <source>
        <dbReference type="Pfam" id="PF12911"/>
    </source>
</evidence>
<dbReference type="Gene3D" id="1.10.3720.10">
    <property type="entry name" value="MetI-like"/>
    <property type="match status" value="1"/>
</dbReference>
<dbReference type="Pfam" id="PF12911">
    <property type="entry name" value="OppC_N"/>
    <property type="match status" value="1"/>
</dbReference>
<dbReference type="EMBL" id="CP059572">
    <property type="protein sequence ID" value="QXJ26904.1"/>
    <property type="molecule type" value="Genomic_DNA"/>
</dbReference>
<evidence type="ECO:0000256" key="5">
    <source>
        <dbReference type="ARBA" id="ARBA00022692"/>
    </source>
</evidence>
<evidence type="ECO:0000256" key="4">
    <source>
        <dbReference type="ARBA" id="ARBA00022519"/>
    </source>
</evidence>
<evidence type="ECO:0000256" key="2">
    <source>
        <dbReference type="ARBA" id="ARBA00022448"/>
    </source>
</evidence>
<comment type="similarity">
    <text evidence="10">Belongs to the binding-protein-dependent transport system permease family. OppBC subfamily.</text>
</comment>
<proteinExistence type="inferred from homology"/>
<dbReference type="CDD" id="cd06261">
    <property type="entry name" value="TM_PBP2"/>
    <property type="match status" value="1"/>
</dbReference>
<evidence type="ECO:0000313" key="16">
    <source>
        <dbReference type="Proteomes" id="UP001049518"/>
    </source>
</evidence>
<dbReference type="Proteomes" id="UP001049518">
    <property type="component" value="Chromosome"/>
</dbReference>
<feature type="transmembrane region" description="Helical" evidence="12">
    <location>
        <begin position="95"/>
        <end position="115"/>
    </location>
</feature>
<keyword evidence="16" id="KW-1185">Reference proteome</keyword>
<evidence type="ECO:0000256" key="12">
    <source>
        <dbReference type="SAM" id="Phobius"/>
    </source>
</evidence>
<feature type="domain" description="ABC transmembrane type-1" evidence="13">
    <location>
        <begin position="80"/>
        <end position="259"/>
    </location>
</feature>
<dbReference type="InterPro" id="IPR025966">
    <property type="entry name" value="OppC_N"/>
</dbReference>
<feature type="transmembrane region" description="Helical" evidence="12">
    <location>
        <begin position="229"/>
        <end position="248"/>
    </location>
</feature>
<dbReference type="InterPro" id="IPR000515">
    <property type="entry name" value="MetI-like"/>
</dbReference>
<comment type="subcellular location">
    <subcellularLocation>
        <location evidence="1">Cell inner membrane</location>
        <topology evidence="1">Multi-pass membrane protein</topology>
    </subcellularLocation>
</comment>
<evidence type="ECO:0000256" key="1">
    <source>
        <dbReference type="ARBA" id="ARBA00004429"/>
    </source>
</evidence>
<evidence type="ECO:0000256" key="6">
    <source>
        <dbReference type="ARBA" id="ARBA00022856"/>
    </source>
</evidence>
<feature type="transmembrane region" description="Helical" evidence="12">
    <location>
        <begin position="64"/>
        <end position="88"/>
    </location>
</feature>
<accession>A0ABX8R9C3</accession>
<dbReference type="Pfam" id="PF00528">
    <property type="entry name" value="BPD_transp_1"/>
    <property type="match status" value="1"/>
</dbReference>
<evidence type="ECO:0000256" key="3">
    <source>
        <dbReference type="ARBA" id="ARBA00022475"/>
    </source>
</evidence>
<feature type="transmembrane region" description="Helical" evidence="12">
    <location>
        <begin position="121"/>
        <end position="142"/>
    </location>
</feature>
<evidence type="ECO:0000256" key="7">
    <source>
        <dbReference type="ARBA" id="ARBA00022927"/>
    </source>
</evidence>